<comment type="function">
    <text evidence="7">Part of the twin-arginine translocation (Tat) system that transports large folded proteins containing a characteristic twin-arginine motif in their signal peptide across membranes. Together with TatB, TatC is part of a receptor directly interacting with Tat signal peptides.</text>
</comment>
<feature type="compositionally biased region" description="Basic residues" evidence="8">
    <location>
        <begin position="14"/>
        <end position="24"/>
    </location>
</feature>
<dbReference type="InterPro" id="IPR002033">
    <property type="entry name" value="TatC"/>
</dbReference>
<feature type="transmembrane region" description="Helical" evidence="7">
    <location>
        <begin position="44"/>
        <end position="62"/>
    </location>
</feature>
<keyword evidence="7" id="KW-1003">Cell membrane</keyword>
<evidence type="ECO:0000256" key="8">
    <source>
        <dbReference type="SAM" id="MobiDB-lite"/>
    </source>
</evidence>
<evidence type="ECO:0000256" key="3">
    <source>
        <dbReference type="ARBA" id="ARBA00022927"/>
    </source>
</evidence>
<comment type="caution">
    <text evidence="9">The sequence shown here is derived from an EMBL/GenBank/DDBJ whole genome shotgun (WGS) entry which is preliminary data.</text>
</comment>
<dbReference type="NCBIfam" id="TIGR00945">
    <property type="entry name" value="tatC"/>
    <property type="match status" value="1"/>
</dbReference>
<organism evidence="9 10">
    <name type="scientific">Corynebacterium felinum</name>
    <dbReference type="NCBI Taxonomy" id="131318"/>
    <lineage>
        <taxon>Bacteria</taxon>
        <taxon>Bacillati</taxon>
        <taxon>Actinomycetota</taxon>
        <taxon>Actinomycetes</taxon>
        <taxon>Mycobacteriales</taxon>
        <taxon>Corynebacteriaceae</taxon>
        <taxon>Corynebacterium</taxon>
    </lineage>
</organism>
<keyword evidence="3 7" id="KW-0653">Protein transport</keyword>
<dbReference type="Proteomes" id="UP001183619">
    <property type="component" value="Unassembled WGS sequence"/>
</dbReference>
<gene>
    <name evidence="7" type="primary">tatC</name>
    <name evidence="9" type="ORF">J2S37_002188</name>
</gene>
<keyword evidence="6 7" id="KW-0472">Membrane</keyword>
<keyword evidence="10" id="KW-1185">Reference proteome</keyword>
<feature type="transmembrane region" description="Helical" evidence="7">
    <location>
        <begin position="234"/>
        <end position="250"/>
    </location>
</feature>
<feature type="transmembrane region" description="Helical" evidence="7">
    <location>
        <begin position="147"/>
        <end position="173"/>
    </location>
</feature>
<evidence type="ECO:0000256" key="1">
    <source>
        <dbReference type="ARBA" id="ARBA00004141"/>
    </source>
</evidence>
<comment type="subunit">
    <text evidence="7">The Tat system comprises two distinct complexes: a TatABC complex, containing multiple copies of TatA, TatB and TatC subunits, and a separate TatA complex, containing only TatA subunits. Substrates initially bind to the TatABC complex, which probably triggers association of the separate TatA complex to form the active translocon.</text>
</comment>
<reference evidence="9 10" key="1">
    <citation type="submission" date="2023-07" db="EMBL/GenBank/DDBJ databases">
        <title>Sequencing the genomes of 1000 actinobacteria strains.</title>
        <authorList>
            <person name="Klenk H.-P."/>
        </authorList>
    </citation>
    <scope>NUCLEOTIDE SEQUENCE [LARGE SCALE GENOMIC DNA]</scope>
    <source>
        <strain evidence="9 10">DSM 44508</strain>
    </source>
</reference>
<name>A0ABU2BAM0_9CORY</name>
<evidence type="ECO:0000313" key="9">
    <source>
        <dbReference type="EMBL" id="MDR7355650.1"/>
    </source>
</evidence>
<dbReference type="EMBL" id="JAVDYF010000001">
    <property type="protein sequence ID" value="MDR7355650.1"/>
    <property type="molecule type" value="Genomic_DNA"/>
</dbReference>
<dbReference type="PRINTS" id="PR01840">
    <property type="entry name" value="TATCFAMILY"/>
</dbReference>
<comment type="similarity">
    <text evidence="7">Belongs to the TatC family.</text>
</comment>
<comment type="subcellular location">
    <subcellularLocation>
        <location evidence="7">Cell membrane</location>
        <topology evidence="7">Multi-pass membrane protein</topology>
    </subcellularLocation>
    <subcellularLocation>
        <location evidence="1">Membrane</location>
        <topology evidence="1">Multi-pass membrane protein</topology>
    </subcellularLocation>
</comment>
<feature type="transmembrane region" description="Helical" evidence="7">
    <location>
        <begin position="193"/>
        <end position="222"/>
    </location>
</feature>
<evidence type="ECO:0000256" key="5">
    <source>
        <dbReference type="ARBA" id="ARBA00023010"/>
    </source>
</evidence>
<dbReference type="PROSITE" id="PS01218">
    <property type="entry name" value="TATC"/>
    <property type="match status" value="1"/>
</dbReference>
<dbReference type="HAMAP" id="MF_00902">
    <property type="entry name" value="TatC"/>
    <property type="match status" value="1"/>
</dbReference>
<protein>
    <recommendedName>
        <fullName evidence="7">Sec-independent protein translocase protein TatC</fullName>
    </recommendedName>
</protein>
<proteinExistence type="inferred from homology"/>
<feature type="compositionally biased region" description="Low complexity" evidence="8">
    <location>
        <begin position="1"/>
        <end position="13"/>
    </location>
</feature>
<keyword evidence="7" id="KW-0813">Transport</keyword>
<sequence>MSSSTTSAAPHAAKNTKKKRFKRKSNPEGQMTLVAHLQELRRRIIISVVWLVIGSIAGFMWYQHSVFGLESLGEILRGPYCSLPPEKRASLTLDGECRLIATKPFEMFLLRIKIGALAGTVFASPVWLYQIWAFITPGLKKNERKWTFAFVFSAVFLFVTGAVLAYFVLAYGLDLLLTIGGETQVAALSGGYYFDFILSLLLIFGVSFEVPLLIAMLNIVGILSYDAMKDKRRVIILGMFIFAAFITPGQDPYSMLALACALSVLVELAIQFCRINDKRRDVERPAWMDLDDESSSALDEAPSTIGGSGPLADASAGSSPLPKPAPIPPSAGQAKPNYFDDII</sequence>
<feature type="region of interest" description="Disordered" evidence="8">
    <location>
        <begin position="1"/>
        <end position="25"/>
    </location>
</feature>
<keyword evidence="4 7" id="KW-1133">Transmembrane helix</keyword>
<keyword evidence="5 7" id="KW-0811">Translocation</keyword>
<evidence type="ECO:0000256" key="6">
    <source>
        <dbReference type="ARBA" id="ARBA00023136"/>
    </source>
</evidence>
<dbReference type="InterPro" id="IPR019820">
    <property type="entry name" value="Sec-indep_translocase_CS"/>
</dbReference>
<dbReference type="PANTHER" id="PTHR30371:SF0">
    <property type="entry name" value="SEC-INDEPENDENT PROTEIN TRANSLOCASE PROTEIN TATC, CHLOROPLASTIC-RELATED"/>
    <property type="match status" value="1"/>
</dbReference>
<dbReference type="RefSeq" id="WP_374724725.1">
    <property type="nucleotide sequence ID" value="NZ_BAAAJS010000051.1"/>
</dbReference>
<feature type="transmembrane region" description="Helical" evidence="7">
    <location>
        <begin position="256"/>
        <end position="275"/>
    </location>
</feature>
<evidence type="ECO:0000256" key="2">
    <source>
        <dbReference type="ARBA" id="ARBA00022692"/>
    </source>
</evidence>
<dbReference type="PANTHER" id="PTHR30371">
    <property type="entry name" value="SEC-INDEPENDENT PROTEIN TRANSLOCASE PROTEIN TATC"/>
    <property type="match status" value="1"/>
</dbReference>
<keyword evidence="2 7" id="KW-0812">Transmembrane</keyword>
<feature type="region of interest" description="Disordered" evidence="8">
    <location>
        <begin position="291"/>
        <end position="343"/>
    </location>
</feature>
<evidence type="ECO:0000313" key="10">
    <source>
        <dbReference type="Proteomes" id="UP001183619"/>
    </source>
</evidence>
<dbReference type="Pfam" id="PF00902">
    <property type="entry name" value="TatC"/>
    <property type="match status" value="1"/>
</dbReference>
<evidence type="ECO:0000256" key="7">
    <source>
        <dbReference type="HAMAP-Rule" id="MF_00902"/>
    </source>
</evidence>
<accession>A0ABU2BAM0</accession>
<feature type="transmembrane region" description="Helical" evidence="7">
    <location>
        <begin position="114"/>
        <end position="135"/>
    </location>
</feature>
<evidence type="ECO:0000256" key="4">
    <source>
        <dbReference type="ARBA" id="ARBA00022989"/>
    </source>
</evidence>